<evidence type="ECO:0000256" key="4">
    <source>
        <dbReference type="ARBA" id="ARBA00023239"/>
    </source>
</evidence>
<sequence>MGSKPEHLGLETALNRAGRNVSEAGFINTPICRGSTVIHTAYEQVADSRKLPISYFYGTLGNPTCRALESAWTAMTGAAGTVLQPSGLAAATLALMAATKGGDTIFVCDTVYLPVRNYCAGYLKKMNVTTVYYKSTISPDDMRELFKQHPQTTVLYFESPGSQTFEVQDIPALSAVAKEFDATTIVDNTWATPIFFDALRKGCDISVEAGTKYLSGHSDLLLGLVAANEKWFPAIKQAHMDFGSLAGNEDCFLALRGLRTMYIRVKEAERRGLEVARWVREQKCVLKVLHPAFETCPGHEAWKRDFTGSTGVFSFILQPEYTLEDVGRMLDNMKVFCMGYSWGGFESLIMHYDCTPFRTAEKFNPGGRLIRLSIGLEDVEDLKADLLQGFAWLDNK</sequence>
<evidence type="ECO:0000256" key="1">
    <source>
        <dbReference type="ARBA" id="ARBA00001933"/>
    </source>
</evidence>
<dbReference type="PANTHER" id="PTHR43500:SF1">
    <property type="entry name" value="CYSTATHIONINE BETA-LYASE-RELATED"/>
    <property type="match status" value="1"/>
</dbReference>
<comment type="catalytic activity">
    <reaction evidence="7">
        <text>an S-substituted L-cysteine + H2O = a thiol + pyruvate + NH4(+)</text>
        <dbReference type="Rhea" id="RHEA:18121"/>
        <dbReference type="ChEBI" id="CHEBI:15361"/>
        <dbReference type="ChEBI" id="CHEBI:15377"/>
        <dbReference type="ChEBI" id="CHEBI:28938"/>
        <dbReference type="ChEBI" id="CHEBI:29256"/>
        <dbReference type="ChEBI" id="CHEBI:58717"/>
        <dbReference type="EC" id="4.4.1.13"/>
    </reaction>
</comment>
<dbReference type="InterPro" id="IPR000277">
    <property type="entry name" value="Cys/Met-Metab_PyrdxlP-dep_enz"/>
</dbReference>
<evidence type="ECO:0000256" key="3">
    <source>
        <dbReference type="ARBA" id="ARBA00022898"/>
    </source>
</evidence>
<dbReference type="AlphaFoldDB" id="S9UJC7"/>
<dbReference type="InterPro" id="IPR015422">
    <property type="entry name" value="PyrdxlP-dep_Trfase_small"/>
</dbReference>
<keyword evidence="3 8" id="KW-0663">Pyridoxal phosphate</keyword>
<evidence type="ECO:0000256" key="9">
    <source>
        <dbReference type="RuleBase" id="RU362118"/>
    </source>
</evidence>
<feature type="modified residue" description="N6-(pyridoxal phosphate)lysine" evidence="8">
    <location>
        <position position="212"/>
    </location>
</feature>
<evidence type="ECO:0000256" key="6">
    <source>
        <dbReference type="ARBA" id="ARBA00047517"/>
    </source>
</evidence>
<dbReference type="OrthoDB" id="3512640at2759"/>
<evidence type="ECO:0000313" key="11">
    <source>
        <dbReference type="Proteomes" id="UP000015354"/>
    </source>
</evidence>
<reference evidence="10 11" key="1">
    <citation type="journal article" date="2013" name="PLoS ONE">
        <title>Predicting the Proteins of Angomonas deanei, Strigomonas culicis and Their Respective Endosymbionts Reveals New Aspects of the Trypanosomatidae Family.</title>
        <authorList>
            <person name="Motta M.C."/>
            <person name="Martins A.C."/>
            <person name="de Souza S.S."/>
            <person name="Catta-Preta C.M."/>
            <person name="Silva R."/>
            <person name="Klein C.C."/>
            <person name="de Almeida L.G."/>
            <person name="de Lima Cunha O."/>
            <person name="Ciapina L.P."/>
            <person name="Brocchi M."/>
            <person name="Colabardini A.C."/>
            <person name="de Araujo Lima B."/>
            <person name="Machado C.R."/>
            <person name="de Almeida Soares C.M."/>
            <person name="Probst C.M."/>
            <person name="de Menezes C.B."/>
            <person name="Thompson C.E."/>
            <person name="Bartholomeu D.C."/>
            <person name="Gradia D.F."/>
            <person name="Pavoni D.P."/>
            <person name="Grisard E.C."/>
            <person name="Fantinatti-Garboggini F."/>
            <person name="Marchini F.K."/>
            <person name="Rodrigues-Luiz G.F."/>
            <person name="Wagner G."/>
            <person name="Goldman G.H."/>
            <person name="Fietto J.L."/>
            <person name="Elias M.C."/>
            <person name="Goldman M.H."/>
            <person name="Sagot M.F."/>
            <person name="Pereira M."/>
            <person name="Stoco P.H."/>
            <person name="de Mendonca-Neto R.P."/>
            <person name="Teixeira S.M."/>
            <person name="Maciel T.E."/>
            <person name="de Oliveira Mendes T.A."/>
            <person name="Urmenyi T.P."/>
            <person name="de Souza W."/>
            <person name="Schenkman S."/>
            <person name="de Vasconcelos A.T."/>
        </authorList>
    </citation>
    <scope>NUCLEOTIDE SEQUENCE [LARGE SCALE GENOMIC DNA]</scope>
</reference>
<dbReference type="EMBL" id="ATMH01003786">
    <property type="protein sequence ID" value="EPY30917.1"/>
    <property type="molecule type" value="Genomic_DNA"/>
</dbReference>
<dbReference type="NCBIfam" id="TIGR01324">
    <property type="entry name" value="cysta_beta_ly_B"/>
    <property type="match status" value="1"/>
</dbReference>
<comment type="caution">
    <text evidence="10">The sequence shown here is derived from an EMBL/GenBank/DDBJ whole genome shotgun (WGS) entry which is preliminary data.</text>
</comment>
<comment type="pathway">
    <text evidence="5">Amino-acid biosynthesis; L-methionine biosynthesis via de novo pathway; L-homocysteine from L-cystathionine: step 1/1.</text>
</comment>
<dbReference type="InterPro" id="IPR015424">
    <property type="entry name" value="PyrdxlP-dep_Trfase"/>
</dbReference>
<dbReference type="PROSITE" id="PS00868">
    <property type="entry name" value="CYS_MET_METAB_PP"/>
    <property type="match status" value="1"/>
</dbReference>
<dbReference type="InterPro" id="IPR054542">
    <property type="entry name" value="Cys_met_metab_PP"/>
</dbReference>
<dbReference type="Pfam" id="PF01053">
    <property type="entry name" value="Cys_Met_Meta_PP"/>
    <property type="match status" value="1"/>
</dbReference>
<evidence type="ECO:0000313" key="10">
    <source>
        <dbReference type="EMBL" id="EPY30917.1"/>
    </source>
</evidence>
<evidence type="ECO:0000256" key="2">
    <source>
        <dbReference type="ARBA" id="ARBA00009077"/>
    </source>
</evidence>
<accession>S9UJC7</accession>
<dbReference type="GO" id="GO:0019346">
    <property type="term" value="P:transsulfuration"/>
    <property type="evidence" value="ECO:0007669"/>
    <property type="project" value="InterPro"/>
</dbReference>
<evidence type="ECO:0000256" key="7">
    <source>
        <dbReference type="ARBA" id="ARBA00047625"/>
    </source>
</evidence>
<comment type="cofactor">
    <cofactor evidence="1 9">
        <name>pyridoxal 5'-phosphate</name>
        <dbReference type="ChEBI" id="CHEBI:597326"/>
    </cofactor>
</comment>
<proteinExistence type="inferred from homology"/>
<dbReference type="GO" id="GO:0047804">
    <property type="term" value="F:cysteine-S-conjugate beta-lyase activity"/>
    <property type="evidence" value="ECO:0007669"/>
    <property type="project" value="UniProtKB-EC"/>
</dbReference>
<dbReference type="InterPro" id="IPR015421">
    <property type="entry name" value="PyrdxlP-dep_Trfase_major"/>
</dbReference>
<dbReference type="InterPro" id="IPR006233">
    <property type="entry name" value="Cys_b_lyase_bac"/>
</dbReference>
<dbReference type="GO" id="GO:0030170">
    <property type="term" value="F:pyridoxal phosphate binding"/>
    <property type="evidence" value="ECO:0007669"/>
    <property type="project" value="InterPro"/>
</dbReference>
<protein>
    <submittedName>
        <fullName evidence="10">Cystathionine beta-lyase</fullName>
    </submittedName>
</protein>
<evidence type="ECO:0000256" key="5">
    <source>
        <dbReference type="ARBA" id="ARBA00046315"/>
    </source>
</evidence>
<name>S9UJC7_9TRYP</name>
<keyword evidence="4 10" id="KW-0456">Lyase</keyword>
<dbReference type="Gene3D" id="3.90.1150.10">
    <property type="entry name" value="Aspartate Aminotransferase, domain 1"/>
    <property type="match status" value="1"/>
</dbReference>
<organism evidence="10 11">
    <name type="scientific">Strigomonas culicis</name>
    <dbReference type="NCBI Taxonomy" id="28005"/>
    <lineage>
        <taxon>Eukaryota</taxon>
        <taxon>Discoba</taxon>
        <taxon>Euglenozoa</taxon>
        <taxon>Kinetoplastea</taxon>
        <taxon>Metakinetoplastina</taxon>
        <taxon>Trypanosomatida</taxon>
        <taxon>Trypanosomatidae</taxon>
        <taxon>Strigomonadinae</taxon>
        <taxon>Strigomonas</taxon>
    </lineage>
</organism>
<dbReference type="PIRSF" id="PIRSF001434">
    <property type="entry name" value="CGS"/>
    <property type="match status" value="1"/>
</dbReference>
<gene>
    <name evidence="10" type="ORF">STCU_03786</name>
</gene>
<dbReference type="Proteomes" id="UP000015354">
    <property type="component" value="Unassembled WGS sequence"/>
</dbReference>
<evidence type="ECO:0000256" key="8">
    <source>
        <dbReference type="PIRSR" id="PIRSR001434-2"/>
    </source>
</evidence>
<dbReference type="GO" id="GO:0019450">
    <property type="term" value="P:L-cysteine catabolic process to pyruvate"/>
    <property type="evidence" value="ECO:0007669"/>
    <property type="project" value="TreeGrafter"/>
</dbReference>
<dbReference type="PANTHER" id="PTHR43500">
    <property type="entry name" value="CYSTATHIONINE BETA-LYASE-RELATED"/>
    <property type="match status" value="1"/>
</dbReference>
<comment type="similarity">
    <text evidence="2 9">Belongs to the trans-sulfuration enzymes family.</text>
</comment>
<keyword evidence="11" id="KW-1185">Reference proteome</keyword>
<dbReference type="FunFam" id="3.40.640.10:FF:000046">
    <property type="entry name" value="Cystathionine gamma-lyase"/>
    <property type="match status" value="1"/>
</dbReference>
<comment type="catalytic activity">
    <reaction evidence="6">
        <text>L,L-cystathionine + H2O = L-homocysteine + pyruvate + NH4(+)</text>
        <dbReference type="Rhea" id="RHEA:13965"/>
        <dbReference type="ChEBI" id="CHEBI:15361"/>
        <dbReference type="ChEBI" id="CHEBI:15377"/>
        <dbReference type="ChEBI" id="CHEBI:28938"/>
        <dbReference type="ChEBI" id="CHEBI:58161"/>
        <dbReference type="ChEBI" id="CHEBI:58199"/>
    </reaction>
</comment>
<dbReference type="SUPFAM" id="SSF53383">
    <property type="entry name" value="PLP-dependent transferases"/>
    <property type="match status" value="1"/>
</dbReference>
<dbReference type="Gene3D" id="3.40.640.10">
    <property type="entry name" value="Type I PLP-dependent aspartate aminotransferase-like (Major domain)"/>
    <property type="match status" value="1"/>
</dbReference>